<dbReference type="PANTHER" id="PTHR47939:SF5">
    <property type="entry name" value="PENTACOTRIPEPTIDE-REPEAT REGION OF PRORP DOMAIN-CONTAINING PROTEIN"/>
    <property type="match status" value="1"/>
</dbReference>
<sequence length="256" mass="28589">MSSIPSPADASLADKAIISLMRHPYLLNSLASDFTPEAASCLLLKSQNDQELILRFLNWARPHPFFTPHCKCMALHILTRFKLYKSAQSLAENLAFNMPEDEMGNFVFQCLKETYHLCASSSSVFDLVGLINEADRAFESMLQRNFKPDEAVYNIMIHGHCRGGNIQKAYNLYKEMVNSGFVPHTMTVIALVKELFMDGETDKLSQVIANTLRSSKLTDAELAKVLVEINHKEGNMDAVLNVLTEMAKDGLLPNSG</sequence>
<dbReference type="InterPro" id="IPR011990">
    <property type="entry name" value="TPR-like_helical_dom_sf"/>
</dbReference>
<evidence type="ECO:0000256" key="2">
    <source>
        <dbReference type="ARBA" id="ARBA00022737"/>
    </source>
</evidence>
<dbReference type="EMBL" id="AWWV01011137">
    <property type="protein sequence ID" value="OMO74126.1"/>
    <property type="molecule type" value="Genomic_DNA"/>
</dbReference>
<keyword evidence="5" id="KW-1185">Reference proteome</keyword>
<evidence type="ECO:0000313" key="4">
    <source>
        <dbReference type="EMBL" id="OMO74126.1"/>
    </source>
</evidence>
<name>A0A1R3HUS1_COCAP</name>
<dbReference type="Proteomes" id="UP000188268">
    <property type="component" value="Unassembled WGS sequence"/>
</dbReference>
<protein>
    <recommendedName>
        <fullName evidence="6">Pentatricopeptide repeat-containing protein</fullName>
    </recommendedName>
</protein>
<dbReference type="Gramene" id="OMO74126">
    <property type="protein sequence ID" value="OMO74126"/>
    <property type="gene ID" value="CCACVL1_16937"/>
</dbReference>
<dbReference type="AlphaFoldDB" id="A0A1R3HUS1"/>
<evidence type="ECO:0008006" key="6">
    <source>
        <dbReference type="Google" id="ProtNLM"/>
    </source>
</evidence>
<dbReference type="PANTHER" id="PTHR47939">
    <property type="entry name" value="MEMBRANE-ASSOCIATED SALT-INDUCIBLE PROTEIN-LIKE"/>
    <property type="match status" value="1"/>
</dbReference>
<comment type="caution">
    <text evidence="4">The sequence shown here is derived from an EMBL/GenBank/DDBJ whole genome shotgun (WGS) entry which is preliminary data.</text>
</comment>
<dbReference type="NCBIfam" id="TIGR00756">
    <property type="entry name" value="PPR"/>
    <property type="match status" value="1"/>
</dbReference>
<evidence type="ECO:0000256" key="3">
    <source>
        <dbReference type="PROSITE-ProRule" id="PRU00708"/>
    </source>
</evidence>
<evidence type="ECO:0000256" key="1">
    <source>
        <dbReference type="ARBA" id="ARBA00007626"/>
    </source>
</evidence>
<keyword evidence="2" id="KW-0677">Repeat</keyword>
<dbReference type="InterPro" id="IPR050667">
    <property type="entry name" value="PPR-containing_protein"/>
</dbReference>
<organism evidence="4 5">
    <name type="scientific">Corchorus capsularis</name>
    <name type="common">Jute</name>
    <dbReference type="NCBI Taxonomy" id="210143"/>
    <lineage>
        <taxon>Eukaryota</taxon>
        <taxon>Viridiplantae</taxon>
        <taxon>Streptophyta</taxon>
        <taxon>Embryophyta</taxon>
        <taxon>Tracheophyta</taxon>
        <taxon>Spermatophyta</taxon>
        <taxon>Magnoliopsida</taxon>
        <taxon>eudicotyledons</taxon>
        <taxon>Gunneridae</taxon>
        <taxon>Pentapetalae</taxon>
        <taxon>rosids</taxon>
        <taxon>malvids</taxon>
        <taxon>Malvales</taxon>
        <taxon>Malvaceae</taxon>
        <taxon>Grewioideae</taxon>
        <taxon>Apeibeae</taxon>
        <taxon>Corchorus</taxon>
    </lineage>
</organism>
<reference evidence="4 5" key="1">
    <citation type="submission" date="2013-09" db="EMBL/GenBank/DDBJ databases">
        <title>Corchorus capsularis genome sequencing.</title>
        <authorList>
            <person name="Alam M."/>
            <person name="Haque M.S."/>
            <person name="Islam M.S."/>
            <person name="Emdad E.M."/>
            <person name="Islam M.M."/>
            <person name="Ahmed B."/>
            <person name="Halim A."/>
            <person name="Hossen Q.M.M."/>
            <person name="Hossain M.Z."/>
            <person name="Ahmed R."/>
            <person name="Khan M.M."/>
            <person name="Islam R."/>
            <person name="Rashid M.M."/>
            <person name="Khan S.A."/>
            <person name="Rahman M.S."/>
            <person name="Alam M."/>
        </authorList>
    </citation>
    <scope>NUCLEOTIDE SEQUENCE [LARGE SCALE GENOMIC DNA]</scope>
    <source>
        <strain evidence="5">cv. CVL-1</strain>
        <tissue evidence="4">Whole seedling</tissue>
    </source>
</reference>
<dbReference type="InterPro" id="IPR002885">
    <property type="entry name" value="PPR_rpt"/>
</dbReference>
<accession>A0A1R3HUS1</accession>
<feature type="repeat" description="PPR" evidence="3">
    <location>
        <begin position="149"/>
        <end position="183"/>
    </location>
</feature>
<dbReference type="Gene3D" id="1.25.40.10">
    <property type="entry name" value="Tetratricopeptide repeat domain"/>
    <property type="match status" value="1"/>
</dbReference>
<gene>
    <name evidence="4" type="ORF">CCACVL1_16937</name>
</gene>
<comment type="similarity">
    <text evidence="1">Belongs to the PPR family. P subfamily.</text>
</comment>
<evidence type="ECO:0000313" key="5">
    <source>
        <dbReference type="Proteomes" id="UP000188268"/>
    </source>
</evidence>
<dbReference type="Pfam" id="PF13041">
    <property type="entry name" value="PPR_2"/>
    <property type="match status" value="1"/>
</dbReference>
<dbReference type="OrthoDB" id="185373at2759"/>
<proteinExistence type="inferred from homology"/>
<dbReference type="PROSITE" id="PS51375">
    <property type="entry name" value="PPR"/>
    <property type="match status" value="1"/>
</dbReference>